<sequence>MKKSIAFMKYILCTQAIKRTLRGSVLAALVFLQMSSESMAQHKPRLFISTDIGGTDPDDNQSMIHLLMYANDFSIEGLVSTSFVQGRKQHIVDMINLYEKDLPSLSRHAKGYPAPGSLRGLTKQGAVAGAPFKGYATATEGSKWLVECASKRSSSPLWVLVWGGLEDVAQALHDSPAIKKNIRVYWIGGPNKKWGPNAYHYIAANHPDLWMIEANATYRGWFMDADAPEELKAKTYFNKYINGSGAMGTDFINYYGGNLKMGDTPSFAYLQHGDPDNPGGDSWGGSFTRIARSPRKIFRDRSLITDTVATYAIIEWHFTGPSLQIAADSVCFEMEISGQKWPGYYLGQGRYAVRYSPKQAETASYSTISSIPALNGLKGQYVAVIPWPGKENLEDYKVGRNWYTDRKESSLFIGSQQGAKTVSKHRAAYLNDWAKRWEWLKD</sequence>
<protein>
    <submittedName>
        <fullName evidence="4">DUF1593 domain-containing protein</fullName>
    </submittedName>
</protein>
<dbReference type="InterPro" id="IPR036452">
    <property type="entry name" value="Ribo_hydro-like"/>
</dbReference>
<evidence type="ECO:0000256" key="1">
    <source>
        <dbReference type="SAM" id="SignalP"/>
    </source>
</evidence>
<evidence type="ECO:0000259" key="2">
    <source>
        <dbReference type="Pfam" id="PF07632"/>
    </source>
</evidence>
<comment type="caution">
    <text evidence="4">The sequence shown here is derived from an EMBL/GenBank/DDBJ whole genome shotgun (WGS) entry which is preliminary data.</text>
</comment>
<dbReference type="Gene3D" id="3.90.245.10">
    <property type="entry name" value="Ribonucleoside hydrolase-like"/>
    <property type="match status" value="1"/>
</dbReference>
<dbReference type="EMBL" id="JAKLTR010000002">
    <property type="protein sequence ID" value="MCG2613401.1"/>
    <property type="molecule type" value="Genomic_DNA"/>
</dbReference>
<keyword evidence="5" id="KW-1185">Reference proteome</keyword>
<dbReference type="Pfam" id="PF16586">
    <property type="entry name" value="DUF5060"/>
    <property type="match status" value="1"/>
</dbReference>
<dbReference type="Pfam" id="PF07632">
    <property type="entry name" value="Sde182_NH-like"/>
    <property type="match status" value="1"/>
</dbReference>
<name>A0ABS9KM52_9BACT</name>
<dbReference type="RefSeq" id="WP_237868629.1">
    <property type="nucleotide sequence ID" value="NZ_JAKLTR010000002.1"/>
</dbReference>
<accession>A0ABS9KM52</accession>
<feature type="signal peptide" evidence="1">
    <location>
        <begin position="1"/>
        <end position="40"/>
    </location>
</feature>
<dbReference type="InterPro" id="IPR032260">
    <property type="entry name" value="DUF5060"/>
</dbReference>
<reference evidence="4" key="1">
    <citation type="submission" date="2022-01" db="EMBL/GenBank/DDBJ databases">
        <authorList>
            <person name="Jo J.-H."/>
            <person name="Im W.-T."/>
        </authorList>
    </citation>
    <scope>NUCLEOTIDE SEQUENCE</scope>
    <source>
        <strain evidence="4">NA20</strain>
    </source>
</reference>
<dbReference type="SUPFAM" id="SSF53590">
    <property type="entry name" value="Nucleoside hydrolase"/>
    <property type="match status" value="1"/>
</dbReference>
<feature type="domain" description="DUF5060" evidence="3">
    <location>
        <begin position="307"/>
        <end position="369"/>
    </location>
</feature>
<dbReference type="InterPro" id="IPR011483">
    <property type="entry name" value="Sde182_NH-like"/>
</dbReference>
<keyword evidence="1" id="KW-0732">Signal</keyword>
<gene>
    <name evidence="4" type="ORF">LZZ85_03880</name>
</gene>
<evidence type="ECO:0000313" key="4">
    <source>
        <dbReference type="EMBL" id="MCG2613401.1"/>
    </source>
</evidence>
<proteinExistence type="predicted"/>
<evidence type="ECO:0000259" key="3">
    <source>
        <dbReference type="Pfam" id="PF16586"/>
    </source>
</evidence>
<dbReference type="Proteomes" id="UP001165367">
    <property type="component" value="Unassembled WGS sequence"/>
</dbReference>
<evidence type="ECO:0000313" key="5">
    <source>
        <dbReference type="Proteomes" id="UP001165367"/>
    </source>
</evidence>
<feature type="chain" id="PRO_5045445455" evidence="1">
    <location>
        <begin position="41"/>
        <end position="442"/>
    </location>
</feature>
<feature type="domain" description="Cellulose-binding Sde182 nucleoside hydrolase-like" evidence="2">
    <location>
        <begin position="45"/>
        <end position="287"/>
    </location>
</feature>
<organism evidence="4 5">
    <name type="scientific">Terrimonas ginsenosidimutans</name>
    <dbReference type="NCBI Taxonomy" id="2908004"/>
    <lineage>
        <taxon>Bacteria</taxon>
        <taxon>Pseudomonadati</taxon>
        <taxon>Bacteroidota</taxon>
        <taxon>Chitinophagia</taxon>
        <taxon>Chitinophagales</taxon>
        <taxon>Chitinophagaceae</taxon>
        <taxon>Terrimonas</taxon>
    </lineage>
</organism>